<dbReference type="EMBL" id="AGWJ02000021">
    <property type="protein sequence ID" value="EHO80754.1"/>
    <property type="molecule type" value="Genomic_DNA"/>
</dbReference>
<dbReference type="BioCyc" id="FSP457404-HMP:GTSQ-1837-MONOMER"/>
<gene>
    <name evidence="1" type="ORF">HMPREF0402_01827</name>
</gene>
<dbReference type="PATRIC" id="fig|457404.5.peg.2275"/>
<dbReference type="AlphaFoldDB" id="H1PTT4"/>
<proteinExistence type="predicted"/>
<dbReference type="HOGENOM" id="CLU_2972929_0_0_0"/>
<protein>
    <submittedName>
        <fullName evidence="1">Uncharacterized protein</fullName>
    </submittedName>
</protein>
<comment type="caution">
    <text evidence="1">The sequence shown here is derived from an EMBL/GenBank/DDBJ whole genome shotgun (WGS) entry which is preliminary data.</text>
</comment>
<evidence type="ECO:0000313" key="2">
    <source>
        <dbReference type="Proteomes" id="UP000003233"/>
    </source>
</evidence>
<accession>H1PTT4</accession>
<organism evidence="1 2">
    <name type="scientific">Fusobacterium ulcerans 12-1B</name>
    <dbReference type="NCBI Taxonomy" id="457404"/>
    <lineage>
        <taxon>Bacteria</taxon>
        <taxon>Fusobacteriati</taxon>
        <taxon>Fusobacteriota</taxon>
        <taxon>Fusobacteriia</taxon>
        <taxon>Fusobacteriales</taxon>
        <taxon>Fusobacteriaceae</taxon>
        <taxon>Fusobacterium</taxon>
    </lineage>
</organism>
<evidence type="ECO:0000313" key="1">
    <source>
        <dbReference type="EMBL" id="EHO80754.1"/>
    </source>
</evidence>
<reference evidence="1 2" key="1">
    <citation type="submission" date="2012-07" db="EMBL/GenBank/DDBJ databases">
        <title>The Genome Sequence of Fusobacterium ulcerans 12_1B.</title>
        <authorList>
            <consortium name="The Broad Institute Genome Sequencing Platform"/>
            <person name="Earl A."/>
            <person name="Ward D."/>
            <person name="Feldgarden M."/>
            <person name="Gevers D."/>
            <person name="Strauss J."/>
            <person name="Ambrose C.E."/>
            <person name="Allen-Vercoe E."/>
            <person name="Walker B."/>
            <person name="Young S.K."/>
            <person name="Zeng Q."/>
            <person name="Gargeya S."/>
            <person name="Fitzgerald M."/>
            <person name="Haas B."/>
            <person name="Abouelleil A."/>
            <person name="Alvarado L."/>
            <person name="Arachchi H.M."/>
            <person name="Berlin A.M."/>
            <person name="Chapman S.B."/>
            <person name="Goldberg J."/>
            <person name="Griggs A."/>
            <person name="Gujja S."/>
            <person name="Hansen M."/>
            <person name="Howarth C."/>
            <person name="Imamovic A."/>
            <person name="Larimer J."/>
            <person name="McCowen C."/>
            <person name="Montmayeur A."/>
            <person name="Murphy C."/>
            <person name="Neiman D."/>
            <person name="Pearson M."/>
            <person name="Priest M."/>
            <person name="Roberts A."/>
            <person name="Saif S."/>
            <person name="Shea T."/>
            <person name="Sisk P."/>
            <person name="Sykes S."/>
            <person name="Wortman J."/>
            <person name="Nusbaum C."/>
            <person name="Birren B."/>
        </authorList>
    </citation>
    <scope>NUCLEOTIDE SEQUENCE [LARGE SCALE GENOMIC DNA]</scope>
    <source>
        <strain evidence="1 2">12_1B</strain>
    </source>
</reference>
<dbReference type="Proteomes" id="UP000003233">
    <property type="component" value="Unassembled WGS sequence"/>
</dbReference>
<name>H1PTT4_9FUSO</name>
<sequence length="58" mass="6731">MSYKIVSTCNSCHYCNLIGLECDDTLICLNKLSEKYKKEVSVFGSCEKYKKNNWRKNG</sequence>
<keyword evidence="2" id="KW-1185">Reference proteome</keyword>